<feature type="compositionally biased region" description="Low complexity" evidence="1">
    <location>
        <begin position="93"/>
        <end position="104"/>
    </location>
</feature>
<evidence type="ECO:0000256" key="2">
    <source>
        <dbReference type="SAM" id="SignalP"/>
    </source>
</evidence>
<keyword evidence="2" id="KW-0732">Signal</keyword>
<proteinExistence type="predicted"/>
<dbReference type="Proteomes" id="UP001153069">
    <property type="component" value="Unassembled WGS sequence"/>
</dbReference>
<name>A0A9N8EQW5_9STRA</name>
<feature type="chain" id="PRO_5040428725" evidence="2">
    <location>
        <begin position="30"/>
        <end position="271"/>
    </location>
</feature>
<keyword evidence="4" id="KW-1185">Reference proteome</keyword>
<sequence length="271" mass="30300">MNSLSCAKVCKSLFVGLVLCSSSLSFASAFLPASNHASTRVAVTQVWSRQQQEQKESSSSSISYEETDASSKGIVSSLTGMVNFLSFNNNDDVDESSNNNGSEDLTPPQTPDELLERIRDDYVVRNYLWTGDIDLASFDKQCRFTDPTLSFQGTDQFVQNLNNLVPIVDALIGDTGNCQSDLLDIQLNREKGYVQSRWNMVGSLARLPWKPKIDVIGRTKFWYKTLLVDDDTTTTEGYQVYFYDEEWEIPAAKALLQLITPPGTIQNSNQQ</sequence>
<comment type="caution">
    <text evidence="3">The sequence shown here is derived from an EMBL/GenBank/DDBJ whole genome shotgun (WGS) entry which is preliminary data.</text>
</comment>
<reference evidence="3" key="1">
    <citation type="submission" date="2020-06" db="EMBL/GenBank/DDBJ databases">
        <authorList>
            <consortium name="Plant Systems Biology data submission"/>
        </authorList>
    </citation>
    <scope>NUCLEOTIDE SEQUENCE</scope>
    <source>
        <strain evidence="3">D6</strain>
    </source>
</reference>
<feature type="signal peptide" evidence="2">
    <location>
        <begin position="1"/>
        <end position="29"/>
    </location>
</feature>
<evidence type="ECO:0000313" key="4">
    <source>
        <dbReference type="Proteomes" id="UP001153069"/>
    </source>
</evidence>
<dbReference type="OrthoDB" id="348976at2759"/>
<protein>
    <submittedName>
        <fullName evidence="3">Uncharacterized conserved protein (DUF2358)</fullName>
    </submittedName>
</protein>
<accession>A0A9N8EQW5</accession>
<organism evidence="3 4">
    <name type="scientific">Seminavis robusta</name>
    <dbReference type="NCBI Taxonomy" id="568900"/>
    <lineage>
        <taxon>Eukaryota</taxon>
        <taxon>Sar</taxon>
        <taxon>Stramenopiles</taxon>
        <taxon>Ochrophyta</taxon>
        <taxon>Bacillariophyta</taxon>
        <taxon>Bacillariophyceae</taxon>
        <taxon>Bacillariophycidae</taxon>
        <taxon>Naviculales</taxon>
        <taxon>Naviculaceae</taxon>
        <taxon>Seminavis</taxon>
    </lineage>
</organism>
<dbReference type="PANTHER" id="PTHR34123">
    <property type="entry name" value="OS04G0578200 PROTEIN"/>
    <property type="match status" value="1"/>
</dbReference>
<dbReference type="InterPro" id="IPR018790">
    <property type="entry name" value="DUF2358"/>
</dbReference>
<feature type="region of interest" description="Disordered" evidence="1">
    <location>
        <begin position="93"/>
        <end position="113"/>
    </location>
</feature>
<dbReference type="AlphaFoldDB" id="A0A9N8EQW5"/>
<gene>
    <name evidence="3" type="ORF">SEMRO_1440_G272840.1</name>
</gene>
<dbReference type="Pfam" id="PF10184">
    <property type="entry name" value="DUF2358"/>
    <property type="match status" value="1"/>
</dbReference>
<evidence type="ECO:0000256" key="1">
    <source>
        <dbReference type="SAM" id="MobiDB-lite"/>
    </source>
</evidence>
<evidence type="ECO:0000313" key="3">
    <source>
        <dbReference type="EMBL" id="CAB9523639.1"/>
    </source>
</evidence>
<dbReference type="PANTHER" id="PTHR34123:SF1">
    <property type="entry name" value="OS04G0578200 PROTEIN"/>
    <property type="match status" value="1"/>
</dbReference>
<dbReference type="EMBL" id="CAICTM010001438">
    <property type="protein sequence ID" value="CAB9523639.1"/>
    <property type="molecule type" value="Genomic_DNA"/>
</dbReference>